<accession>B3NLL8</accession>
<evidence type="ECO:0000313" key="3">
    <source>
        <dbReference type="Proteomes" id="UP000008711"/>
    </source>
</evidence>
<feature type="region of interest" description="Disordered" evidence="1">
    <location>
        <begin position="452"/>
        <end position="472"/>
    </location>
</feature>
<dbReference type="KEGG" id="der:6546721"/>
<dbReference type="OrthoDB" id="7872810at2759"/>
<reference evidence="2 3" key="2">
    <citation type="journal article" date="2008" name="Bioinformatics">
        <title>Assembly reconciliation.</title>
        <authorList>
            <person name="Zimin A.V."/>
            <person name="Smith D.R."/>
            <person name="Sutton G."/>
            <person name="Yorke J.A."/>
        </authorList>
    </citation>
    <scope>NUCLEOTIDE SEQUENCE [LARGE SCALE GENOMIC DNA]</scope>
    <source>
        <strain evidence="2 3">TSC#14021-0224.01</strain>
    </source>
</reference>
<dbReference type="HOGENOM" id="CLU_1024032_0_0_1"/>
<keyword evidence="3" id="KW-1185">Reference proteome</keyword>
<dbReference type="Proteomes" id="UP000008711">
    <property type="component" value="Unassembled WGS sequence"/>
</dbReference>
<sequence length="508" mass="59201">MWSVRRGIASATAEGLRKFSPNLGQYSHPLRSWCPPVSHSSNLAKNLEATSNYLRIIEEPELPNLVKFYEQVCRGCHRIPVGSTKLRRSALDDPPRKCWQKNDSEKYRGNNLYLRINNSAKKSNGTISGSKKPQRFFMNLTKHNSLKISKNFQKNNFRAVAGSNILKINNPLLKLPKGRNVHNHFMNSIHSHKFLMNRNVQNSSLNPTKPNNYETYIPQKKPSQSMNSHNSTEHSAMNSRLRTKLRSQKYAVSGDENATTSHLQDNSKKEIGLDRNSMTQWIIDRNFVSPGPTDLYDFGPLDLQSYAKNFESTHSIQPYIKISSQRVGKPSTKRARIREKKVNLPRAPRRQLKNKYCKTGSCKRPSCFAKPYKYHLFRFEVCPRKRRTRRKTVSCQTEVNQNRCELCDFSRPRNEPDEPFMIEMRRRQDREQLKQYYLKMAEREKQYCADTEKQDLNPTEPRSKSFSKSRTTCNGNVGKMRHELKKCLVTLNLCGRLVEYWLQLSRCK</sequence>
<reference evidence="2 3" key="1">
    <citation type="journal article" date="2007" name="Nature">
        <title>Evolution of genes and genomes on the Drosophila phylogeny.</title>
        <authorList>
            <consortium name="Drosophila 12 Genomes Consortium"/>
            <person name="Clark A.G."/>
            <person name="Eisen M.B."/>
            <person name="Smith D.R."/>
            <person name="Bergman C.M."/>
            <person name="Oliver B."/>
            <person name="Markow T.A."/>
            <person name="Kaufman T.C."/>
            <person name="Kellis M."/>
            <person name="Gelbart W."/>
            <person name="Iyer V.N."/>
            <person name="Pollard D.A."/>
            <person name="Sackton T.B."/>
            <person name="Larracuente A.M."/>
            <person name="Singh N.D."/>
            <person name="Abad J.P."/>
            <person name="Abt D.N."/>
            <person name="Adryan B."/>
            <person name="Aguade M."/>
            <person name="Akashi H."/>
            <person name="Anderson W.W."/>
            <person name="Aquadro C.F."/>
            <person name="Ardell D.H."/>
            <person name="Arguello R."/>
            <person name="Artieri C.G."/>
            <person name="Barbash D.A."/>
            <person name="Barker D."/>
            <person name="Barsanti P."/>
            <person name="Batterham P."/>
            <person name="Batzoglou S."/>
            <person name="Begun D."/>
            <person name="Bhutkar A."/>
            <person name="Blanco E."/>
            <person name="Bosak S.A."/>
            <person name="Bradley R.K."/>
            <person name="Brand A.D."/>
            <person name="Brent M.R."/>
            <person name="Brooks A.N."/>
            <person name="Brown R.H."/>
            <person name="Butlin R.K."/>
            <person name="Caggese C."/>
            <person name="Calvi B.R."/>
            <person name="Bernardo de Carvalho A."/>
            <person name="Caspi A."/>
            <person name="Castrezana S."/>
            <person name="Celniker S.E."/>
            <person name="Chang J.L."/>
            <person name="Chapple C."/>
            <person name="Chatterji S."/>
            <person name="Chinwalla A."/>
            <person name="Civetta A."/>
            <person name="Clifton S.W."/>
            <person name="Comeron J.M."/>
            <person name="Costello J.C."/>
            <person name="Coyne J.A."/>
            <person name="Daub J."/>
            <person name="David R.G."/>
            <person name="Delcher A.L."/>
            <person name="Delehaunty K."/>
            <person name="Do C.B."/>
            <person name="Ebling H."/>
            <person name="Edwards K."/>
            <person name="Eickbush T."/>
            <person name="Evans J.D."/>
            <person name="Filipski A."/>
            <person name="Findeiss S."/>
            <person name="Freyhult E."/>
            <person name="Fulton L."/>
            <person name="Fulton R."/>
            <person name="Garcia A.C."/>
            <person name="Gardiner A."/>
            <person name="Garfield D.A."/>
            <person name="Garvin B.E."/>
            <person name="Gibson G."/>
            <person name="Gilbert D."/>
            <person name="Gnerre S."/>
            <person name="Godfrey J."/>
            <person name="Good R."/>
            <person name="Gotea V."/>
            <person name="Gravely B."/>
            <person name="Greenberg A.J."/>
            <person name="Griffiths-Jones S."/>
            <person name="Gross S."/>
            <person name="Guigo R."/>
            <person name="Gustafson E.A."/>
            <person name="Haerty W."/>
            <person name="Hahn M.W."/>
            <person name="Halligan D.L."/>
            <person name="Halpern A.L."/>
            <person name="Halter G.M."/>
            <person name="Han M.V."/>
            <person name="Heger A."/>
            <person name="Hillier L."/>
            <person name="Hinrichs A.S."/>
            <person name="Holmes I."/>
            <person name="Hoskins R.A."/>
            <person name="Hubisz M.J."/>
            <person name="Hultmark D."/>
            <person name="Huntley M.A."/>
            <person name="Jaffe D.B."/>
            <person name="Jagadeeshan S."/>
            <person name="Jeck W.R."/>
            <person name="Johnson J."/>
            <person name="Jones C.D."/>
            <person name="Jordan W.C."/>
            <person name="Karpen G.H."/>
            <person name="Kataoka E."/>
            <person name="Keightley P.D."/>
            <person name="Kheradpour P."/>
            <person name="Kirkness E.F."/>
            <person name="Koerich L.B."/>
            <person name="Kristiansen K."/>
            <person name="Kudrna D."/>
            <person name="Kulathinal R.J."/>
            <person name="Kumar S."/>
            <person name="Kwok R."/>
            <person name="Lander E."/>
            <person name="Langley C.H."/>
            <person name="Lapoint R."/>
            <person name="Lazzaro B.P."/>
            <person name="Lee S.J."/>
            <person name="Levesque L."/>
            <person name="Li R."/>
            <person name="Lin C.F."/>
            <person name="Lin M.F."/>
            <person name="Lindblad-Toh K."/>
            <person name="Llopart A."/>
            <person name="Long M."/>
            <person name="Low L."/>
            <person name="Lozovsky E."/>
            <person name="Lu J."/>
            <person name="Luo M."/>
            <person name="Machado C.A."/>
            <person name="Makalowski W."/>
            <person name="Marzo M."/>
            <person name="Matsuda M."/>
            <person name="Matzkin L."/>
            <person name="McAllister B."/>
            <person name="McBride C.S."/>
            <person name="McKernan B."/>
            <person name="McKernan K."/>
            <person name="Mendez-Lago M."/>
            <person name="Minx P."/>
            <person name="Mollenhauer M.U."/>
            <person name="Montooth K."/>
            <person name="Mount S.M."/>
            <person name="Mu X."/>
            <person name="Myers E."/>
            <person name="Negre B."/>
            <person name="Newfeld S."/>
            <person name="Nielsen R."/>
            <person name="Noor M.A."/>
            <person name="O'Grady P."/>
            <person name="Pachter L."/>
            <person name="Papaceit M."/>
            <person name="Parisi M.J."/>
            <person name="Parisi M."/>
            <person name="Parts L."/>
            <person name="Pedersen J.S."/>
            <person name="Pesole G."/>
            <person name="Phillippy A.M."/>
            <person name="Ponting C.P."/>
            <person name="Pop M."/>
            <person name="Porcelli D."/>
            <person name="Powell J.R."/>
            <person name="Prohaska S."/>
            <person name="Pruitt K."/>
            <person name="Puig M."/>
            <person name="Quesneville H."/>
            <person name="Ram K.R."/>
            <person name="Rand D."/>
            <person name="Rasmussen M.D."/>
            <person name="Reed L.K."/>
            <person name="Reenan R."/>
            <person name="Reily A."/>
            <person name="Remington K.A."/>
            <person name="Rieger T.T."/>
            <person name="Ritchie M.G."/>
            <person name="Robin C."/>
            <person name="Rogers Y.H."/>
            <person name="Rohde C."/>
            <person name="Rozas J."/>
            <person name="Rubenfield M.J."/>
            <person name="Ruiz A."/>
            <person name="Russo S."/>
            <person name="Salzberg S.L."/>
            <person name="Sanchez-Gracia A."/>
            <person name="Saranga D.J."/>
            <person name="Sato H."/>
            <person name="Schaeffer S.W."/>
            <person name="Schatz M.C."/>
            <person name="Schlenke T."/>
            <person name="Schwartz R."/>
            <person name="Segarra C."/>
            <person name="Singh R.S."/>
            <person name="Sirot L."/>
            <person name="Sirota M."/>
            <person name="Sisneros N.B."/>
            <person name="Smith C.D."/>
            <person name="Smith T.F."/>
            <person name="Spieth J."/>
            <person name="Stage D.E."/>
            <person name="Stark A."/>
            <person name="Stephan W."/>
            <person name="Strausberg R.L."/>
            <person name="Strempel S."/>
            <person name="Sturgill D."/>
            <person name="Sutton G."/>
            <person name="Sutton G.G."/>
            <person name="Tao W."/>
            <person name="Teichmann S."/>
            <person name="Tobari Y.N."/>
            <person name="Tomimura Y."/>
            <person name="Tsolas J.M."/>
            <person name="Valente V.L."/>
            <person name="Venter E."/>
            <person name="Venter J.C."/>
            <person name="Vicario S."/>
            <person name="Vieira F.G."/>
            <person name="Vilella A.J."/>
            <person name="Villasante A."/>
            <person name="Walenz B."/>
            <person name="Wang J."/>
            <person name="Wasserman M."/>
            <person name="Watts T."/>
            <person name="Wilson D."/>
            <person name="Wilson R.K."/>
            <person name="Wing R.A."/>
            <person name="Wolfner M.F."/>
            <person name="Wong A."/>
            <person name="Wong G.K."/>
            <person name="Wu C.I."/>
            <person name="Wu G."/>
            <person name="Yamamoto D."/>
            <person name="Yang H.P."/>
            <person name="Yang S.P."/>
            <person name="Yorke J.A."/>
            <person name="Yoshida K."/>
            <person name="Zdobnov E."/>
            <person name="Zhang P."/>
            <person name="Zhang Y."/>
            <person name="Zimin A.V."/>
            <person name="Baldwin J."/>
            <person name="Abdouelleil A."/>
            <person name="Abdulkadir J."/>
            <person name="Abebe A."/>
            <person name="Abera B."/>
            <person name="Abreu J."/>
            <person name="Acer S.C."/>
            <person name="Aftuck L."/>
            <person name="Alexander A."/>
            <person name="An P."/>
            <person name="Anderson E."/>
            <person name="Anderson S."/>
            <person name="Arachi H."/>
            <person name="Azer M."/>
            <person name="Bachantsang P."/>
            <person name="Barry A."/>
            <person name="Bayul T."/>
            <person name="Berlin A."/>
            <person name="Bessette D."/>
            <person name="Bloom T."/>
            <person name="Blye J."/>
            <person name="Boguslavskiy L."/>
            <person name="Bonnet C."/>
            <person name="Boukhgalter B."/>
            <person name="Bourzgui I."/>
            <person name="Brown A."/>
            <person name="Cahill P."/>
            <person name="Channer S."/>
            <person name="Cheshatsang Y."/>
            <person name="Chuda L."/>
            <person name="Citroen M."/>
            <person name="Collymore A."/>
            <person name="Cooke P."/>
            <person name="Costello M."/>
            <person name="D'Aco K."/>
            <person name="Daza R."/>
            <person name="De Haan G."/>
            <person name="DeGray S."/>
            <person name="DeMaso C."/>
            <person name="Dhargay N."/>
            <person name="Dooley K."/>
            <person name="Dooley E."/>
            <person name="Doricent M."/>
            <person name="Dorje P."/>
            <person name="Dorjee K."/>
            <person name="Dupes A."/>
            <person name="Elong R."/>
            <person name="Falk J."/>
            <person name="Farina A."/>
            <person name="Faro S."/>
            <person name="Ferguson D."/>
            <person name="Fisher S."/>
            <person name="Foley C.D."/>
            <person name="Franke A."/>
            <person name="Friedrich D."/>
            <person name="Gadbois L."/>
            <person name="Gearin G."/>
            <person name="Gearin C.R."/>
            <person name="Giannoukos G."/>
            <person name="Goode T."/>
            <person name="Graham J."/>
            <person name="Grandbois E."/>
            <person name="Grewal S."/>
            <person name="Gyaltsen K."/>
            <person name="Hafez N."/>
            <person name="Hagos B."/>
            <person name="Hall J."/>
            <person name="Henson C."/>
            <person name="Hollinger A."/>
            <person name="Honan T."/>
            <person name="Huard M.D."/>
            <person name="Hughes L."/>
            <person name="Hurhula B."/>
            <person name="Husby M.E."/>
            <person name="Kamat A."/>
            <person name="Kanga B."/>
            <person name="Kashin S."/>
            <person name="Khazanovich D."/>
            <person name="Kisner P."/>
            <person name="Lance K."/>
            <person name="Lara M."/>
            <person name="Lee W."/>
            <person name="Lennon N."/>
            <person name="Letendre F."/>
            <person name="LeVine R."/>
            <person name="Lipovsky A."/>
            <person name="Liu X."/>
            <person name="Liu J."/>
            <person name="Liu S."/>
            <person name="Lokyitsang T."/>
            <person name="Lokyitsang Y."/>
            <person name="Lubonja R."/>
            <person name="Lui A."/>
            <person name="MacDonald P."/>
            <person name="Magnisalis V."/>
            <person name="Maru K."/>
            <person name="Matthews C."/>
            <person name="McCusker W."/>
            <person name="McDonough S."/>
            <person name="Mehta T."/>
            <person name="Meldrim J."/>
            <person name="Meneus L."/>
            <person name="Mihai O."/>
            <person name="Mihalev A."/>
            <person name="Mihova T."/>
            <person name="Mittelman R."/>
            <person name="Mlenga V."/>
            <person name="Montmayeur A."/>
            <person name="Mulrain L."/>
            <person name="Navidi A."/>
            <person name="Naylor J."/>
            <person name="Negash T."/>
            <person name="Nguyen T."/>
            <person name="Nguyen N."/>
            <person name="Nicol R."/>
            <person name="Norbu C."/>
            <person name="Norbu N."/>
            <person name="Novod N."/>
            <person name="O'Neill B."/>
            <person name="Osman S."/>
            <person name="Markiewicz E."/>
            <person name="Oyono O.L."/>
            <person name="Patti C."/>
            <person name="Phunkhang P."/>
            <person name="Pierre F."/>
            <person name="Priest M."/>
            <person name="Raghuraman S."/>
            <person name="Rege F."/>
            <person name="Reyes R."/>
            <person name="Rise C."/>
            <person name="Rogov P."/>
            <person name="Ross K."/>
            <person name="Ryan E."/>
            <person name="Settipalli S."/>
            <person name="Shea T."/>
            <person name="Sherpa N."/>
            <person name="Shi L."/>
            <person name="Shih D."/>
            <person name="Sparrow T."/>
            <person name="Spaulding J."/>
            <person name="Stalker J."/>
            <person name="Stange-Thomann N."/>
            <person name="Stavropoulos S."/>
            <person name="Stone C."/>
            <person name="Strader C."/>
            <person name="Tesfaye S."/>
            <person name="Thomson T."/>
            <person name="Thoulutsang Y."/>
            <person name="Thoulutsang D."/>
            <person name="Topham K."/>
            <person name="Topping I."/>
            <person name="Tsamla T."/>
            <person name="Vassiliev H."/>
            <person name="Vo A."/>
            <person name="Wangchuk T."/>
            <person name="Wangdi T."/>
            <person name="Weiand M."/>
            <person name="Wilkinson J."/>
            <person name="Wilson A."/>
            <person name="Yadav S."/>
            <person name="Young G."/>
            <person name="Yu Q."/>
            <person name="Zembek L."/>
            <person name="Zhong D."/>
            <person name="Zimmer A."/>
            <person name="Zwirko Z."/>
            <person name="Jaffe D.B."/>
            <person name="Alvarez P."/>
            <person name="Brockman W."/>
            <person name="Butler J."/>
            <person name="Chin C."/>
            <person name="Gnerre S."/>
            <person name="Grabherr M."/>
            <person name="Kleber M."/>
            <person name="Mauceli E."/>
            <person name="MacCallum I."/>
        </authorList>
    </citation>
    <scope>NUCLEOTIDE SEQUENCE [LARGE SCALE GENOMIC DNA]</scope>
    <source>
        <strain evidence="2 3">TSC#14021-0224.01</strain>
    </source>
</reference>
<evidence type="ECO:0000313" key="2">
    <source>
        <dbReference type="EMBL" id="EDV54993.2"/>
    </source>
</evidence>
<feature type="compositionally biased region" description="Polar residues" evidence="1">
    <location>
        <begin position="221"/>
        <end position="240"/>
    </location>
</feature>
<gene>
    <name evidence="2" type="primary">Dere\GG21009</name>
    <name evidence="2" type="synonym">dere_GLEANR_5757</name>
    <name evidence="2" type="synonym">GG21009</name>
    <name evidence="2" type="ORF">Dere_GG21009</name>
</gene>
<protein>
    <submittedName>
        <fullName evidence="2">Uncharacterized protein</fullName>
    </submittedName>
</protein>
<dbReference type="AlphaFoldDB" id="B3NLL8"/>
<proteinExistence type="predicted"/>
<organism evidence="2 3">
    <name type="scientific">Drosophila erecta</name>
    <name type="common">Fruit fly</name>
    <dbReference type="NCBI Taxonomy" id="7220"/>
    <lineage>
        <taxon>Eukaryota</taxon>
        <taxon>Metazoa</taxon>
        <taxon>Ecdysozoa</taxon>
        <taxon>Arthropoda</taxon>
        <taxon>Hexapoda</taxon>
        <taxon>Insecta</taxon>
        <taxon>Pterygota</taxon>
        <taxon>Neoptera</taxon>
        <taxon>Endopterygota</taxon>
        <taxon>Diptera</taxon>
        <taxon>Brachycera</taxon>
        <taxon>Muscomorpha</taxon>
        <taxon>Ephydroidea</taxon>
        <taxon>Drosophilidae</taxon>
        <taxon>Drosophila</taxon>
        <taxon>Sophophora</taxon>
    </lineage>
</organism>
<feature type="region of interest" description="Disordered" evidence="1">
    <location>
        <begin position="215"/>
        <end position="240"/>
    </location>
</feature>
<dbReference type="EMBL" id="CH954179">
    <property type="protein sequence ID" value="EDV54993.2"/>
    <property type="molecule type" value="Genomic_DNA"/>
</dbReference>
<name>B3NLL8_DROER</name>
<evidence type="ECO:0000256" key="1">
    <source>
        <dbReference type="SAM" id="MobiDB-lite"/>
    </source>
</evidence>